<keyword evidence="2" id="KW-0472">Membrane</keyword>
<dbReference type="AlphaFoldDB" id="A0A250XWX1"/>
<evidence type="ECO:0000313" key="4">
    <source>
        <dbReference type="EMBL" id="JAV35805.1"/>
    </source>
</evidence>
<feature type="transmembrane region" description="Helical" evidence="2">
    <location>
        <begin position="67"/>
        <end position="85"/>
    </location>
</feature>
<dbReference type="KEGG" id="ccan:109692614"/>
<evidence type="ECO:0000256" key="2">
    <source>
        <dbReference type="SAM" id="Phobius"/>
    </source>
</evidence>
<keyword evidence="5" id="KW-1185">Reference proteome</keyword>
<dbReference type="InterPro" id="IPR050769">
    <property type="entry name" value="NAT_camello-type"/>
</dbReference>
<protein>
    <submittedName>
        <fullName evidence="6">N-acetyltransferase 8-like</fullName>
    </submittedName>
    <submittedName>
        <fullName evidence="4">Putative N-acetyltransferase CML1</fullName>
    </submittedName>
</protein>
<keyword evidence="1 4" id="KW-0808">Transferase</keyword>
<sequence>MNTRSFCMAPYHIRKYRESDHKQVLDLFSRGMEEHIPATFHRVLMLPRTLLLLLGVSLVLFLLYDSWLLAVLCNFTLLLFLWLLTRYSWRQYILKCLRTDLADITKSYLSGCGSCFWVAEYRGQVVGMVGTLPAKDPPLGRKQLQLFRLSVALEHRGEGIAKALVRTVLQFAQDQGCCDVILGTTIVQHSALALYQRMGFQKTNEFFLSMMARLMNVSIVHLTYRLPTIPDQPRFS</sequence>
<gene>
    <name evidence="4" type="primary">CML1</name>
    <name evidence="6" type="synonym">LOC109692614</name>
</gene>
<keyword evidence="2" id="KW-0812">Transmembrane</keyword>
<evidence type="ECO:0000256" key="1">
    <source>
        <dbReference type="ARBA" id="ARBA00022679"/>
    </source>
</evidence>
<dbReference type="InterPro" id="IPR000182">
    <property type="entry name" value="GNAT_dom"/>
</dbReference>
<dbReference type="GeneID" id="109692614"/>
<accession>A0A250XWX1</accession>
<dbReference type="PANTHER" id="PTHR13947">
    <property type="entry name" value="GNAT FAMILY N-ACETYLTRANSFERASE"/>
    <property type="match status" value="1"/>
</dbReference>
<dbReference type="Pfam" id="PF00583">
    <property type="entry name" value="Acetyltransf_1"/>
    <property type="match status" value="1"/>
</dbReference>
<evidence type="ECO:0000313" key="5">
    <source>
        <dbReference type="Proteomes" id="UP001732720"/>
    </source>
</evidence>
<reference evidence="4" key="1">
    <citation type="journal article" date="2017" name="G3 (Bethesda)">
        <title>De Novo Genome and Transcriptome Assembly of the Canadian Beaver (Castor canadensis).</title>
        <authorList>
            <person name="Lok S."/>
            <person name="Paton T.A."/>
            <person name="Wang Z."/>
            <person name="Kaur G."/>
            <person name="Walker S."/>
            <person name="Yuen R.K."/>
            <person name="Sung W.W."/>
            <person name="Whitney J."/>
            <person name="Buchanan J.A."/>
            <person name="Trost B."/>
            <person name="Singh N."/>
            <person name="Apresto B."/>
            <person name="Chen N."/>
            <person name="Coole M."/>
            <person name="Dawson T.J."/>
            <person name="Ho K.Y."/>
            <person name="Hu Z."/>
            <person name="Pullenayegum S."/>
            <person name="Samler K."/>
            <person name="Shipstone A."/>
            <person name="Tsoi F."/>
            <person name="Wang T."/>
            <person name="Pereira S.L."/>
            <person name="Rostami P."/>
            <person name="Ryan C.A."/>
            <person name="Tong A.H."/>
            <person name="Ng K."/>
            <person name="Sundaravadanam Y."/>
            <person name="Simpson J.T."/>
            <person name="Lim B.K."/>
            <person name="Engstrom M.D."/>
            <person name="Dutton C.J."/>
            <person name="Kerr K.C."/>
            <person name="Franke M."/>
            <person name="Rapley W."/>
            <person name="Wintle R.F."/>
            <person name="Scherer S.W."/>
        </authorList>
    </citation>
    <scope>NUCLEOTIDE SEQUENCE</scope>
    <source>
        <strain evidence="4">ROM106880</strain>
        <tissue evidence="4">Muscle</tissue>
    </source>
</reference>
<dbReference type="PROSITE" id="PS51186">
    <property type="entry name" value="GNAT"/>
    <property type="match status" value="1"/>
</dbReference>
<evidence type="ECO:0000313" key="6">
    <source>
        <dbReference type="RefSeq" id="XP_020028932.1"/>
    </source>
</evidence>
<dbReference type="Proteomes" id="UP001732720">
    <property type="component" value="Chromosome 12"/>
</dbReference>
<dbReference type="GO" id="GO:0008080">
    <property type="term" value="F:N-acetyltransferase activity"/>
    <property type="evidence" value="ECO:0007669"/>
    <property type="project" value="InterPro"/>
</dbReference>
<name>A0A250XWX1_CASCN</name>
<dbReference type="PANTHER" id="PTHR13947:SF2">
    <property type="entry name" value="N-ACETYLTRANSFERASE FAMILY 8 MEMBER 3-RELATED"/>
    <property type="match status" value="1"/>
</dbReference>
<dbReference type="RefSeq" id="XP_020028932.1">
    <property type="nucleotide sequence ID" value="XM_020173343.1"/>
</dbReference>
<dbReference type="SUPFAM" id="SSF55729">
    <property type="entry name" value="Acyl-CoA N-acyltransferases (Nat)"/>
    <property type="match status" value="1"/>
</dbReference>
<proteinExistence type="predicted"/>
<dbReference type="Gene3D" id="3.40.630.30">
    <property type="match status" value="1"/>
</dbReference>
<dbReference type="EMBL" id="GFFV01004140">
    <property type="protein sequence ID" value="JAV35805.1"/>
    <property type="molecule type" value="Transcribed_RNA"/>
</dbReference>
<dbReference type="CDD" id="cd04301">
    <property type="entry name" value="NAT_SF"/>
    <property type="match status" value="1"/>
</dbReference>
<evidence type="ECO:0000259" key="3">
    <source>
        <dbReference type="PROSITE" id="PS51186"/>
    </source>
</evidence>
<reference evidence="6" key="2">
    <citation type="submission" date="2025-04" db="UniProtKB">
        <authorList>
            <consortium name="RefSeq"/>
        </authorList>
    </citation>
    <scope>IDENTIFICATION</scope>
    <source>
        <tissue evidence="6">Leukocyte</tissue>
    </source>
</reference>
<feature type="domain" description="N-acetyltransferase" evidence="3">
    <location>
        <begin position="76"/>
        <end position="220"/>
    </location>
</feature>
<dbReference type="InterPro" id="IPR016181">
    <property type="entry name" value="Acyl_CoA_acyltransferase"/>
</dbReference>
<feature type="transmembrane region" description="Helical" evidence="2">
    <location>
        <begin position="40"/>
        <end position="61"/>
    </location>
</feature>
<organism evidence="4">
    <name type="scientific">Castor canadensis</name>
    <name type="common">American beaver</name>
    <dbReference type="NCBI Taxonomy" id="51338"/>
    <lineage>
        <taxon>Eukaryota</taxon>
        <taxon>Metazoa</taxon>
        <taxon>Chordata</taxon>
        <taxon>Craniata</taxon>
        <taxon>Vertebrata</taxon>
        <taxon>Euteleostomi</taxon>
        <taxon>Mammalia</taxon>
        <taxon>Eutheria</taxon>
        <taxon>Euarchontoglires</taxon>
        <taxon>Glires</taxon>
        <taxon>Rodentia</taxon>
        <taxon>Castorimorpha</taxon>
        <taxon>Castoridae</taxon>
        <taxon>Castor</taxon>
    </lineage>
</organism>
<dbReference type="OrthoDB" id="41532at2759"/>
<keyword evidence="2" id="KW-1133">Transmembrane helix</keyword>